<dbReference type="AlphaFoldDB" id="A0A498JTQ7"/>
<organism evidence="2 3">
    <name type="scientific">Malus domestica</name>
    <name type="common">Apple</name>
    <name type="synonym">Pyrus malus</name>
    <dbReference type="NCBI Taxonomy" id="3750"/>
    <lineage>
        <taxon>Eukaryota</taxon>
        <taxon>Viridiplantae</taxon>
        <taxon>Streptophyta</taxon>
        <taxon>Embryophyta</taxon>
        <taxon>Tracheophyta</taxon>
        <taxon>Spermatophyta</taxon>
        <taxon>Magnoliopsida</taxon>
        <taxon>eudicotyledons</taxon>
        <taxon>Gunneridae</taxon>
        <taxon>Pentapetalae</taxon>
        <taxon>rosids</taxon>
        <taxon>fabids</taxon>
        <taxon>Rosales</taxon>
        <taxon>Rosaceae</taxon>
        <taxon>Amygdaloideae</taxon>
        <taxon>Maleae</taxon>
        <taxon>Malus</taxon>
    </lineage>
</organism>
<evidence type="ECO:0000313" key="2">
    <source>
        <dbReference type="EMBL" id="RXH99248.1"/>
    </source>
</evidence>
<evidence type="ECO:0000256" key="1">
    <source>
        <dbReference type="SAM" id="Phobius"/>
    </source>
</evidence>
<keyword evidence="1" id="KW-1133">Transmembrane helix</keyword>
<accession>A0A498JTQ7</accession>
<gene>
    <name evidence="2" type="ORF">DVH24_011573</name>
</gene>
<sequence>MNFRFCPRPFFFYCNFAPFACCQTENICFAVKRRTKWDAWVFPASSLCLFDSLFILSTASILLSQFHSLLNFFLSRFRCFLSTASIFLQLAAASSIKPYKSFCCFWAPSFLSLLLAFPNLESSSFPRKRNLKSTTQNSVIVAQRSFPISLRSPLRALQSLLRHLFLRAFSVISSPATLLQIFPIEKTQIIIIYSSSPQLWSSVRIFLAKSLEQGKGKMRETRFLNHRFANSYRGAIIFGWLVRVLETFMFFAFYGNEKKEENIDLNCNFQFFTLLILKSLFCRQMADILHSQLFNN</sequence>
<name>A0A498JTQ7_MALDO</name>
<keyword evidence="1" id="KW-0472">Membrane</keyword>
<proteinExistence type="predicted"/>
<evidence type="ECO:0000313" key="3">
    <source>
        <dbReference type="Proteomes" id="UP000290289"/>
    </source>
</evidence>
<dbReference type="Proteomes" id="UP000290289">
    <property type="component" value="Chromosome 5"/>
</dbReference>
<reference evidence="2 3" key="1">
    <citation type="submission" date="2018-10" db="EMBL/GenBank/DDBJ databases">
        <title>A high-quality apple genome assembly.</title>
        <authorList>
            <person name="Hu J."/>
        </authorList>
    </citation>
    <scope>NUCLEOTIDE SEQUENCE [LARGE SCALE GENOMIC DNA]</scope>
    <source>
        <strain evidence="3">cv. HFTH1</strain>
        <tissue evidence="2">Young leaf</tissue>
    </source>
</reference>
<protein>
    <recommendedName>
        <fullName evidence="4">Transmembrane protein</fullName>
    </recommendedName>
</protein>
<evidence type="ECO:0008006" key="4">
    <source>
        <dbReference type="Google" id="ProtNLM"/>
    </source>
</evidence>
<keyword evidence="1" id="KW-0812">Transmembrane</keyword>
<dbReference type="EMBL" id="RDQH01000331">
    <property type="protein sequence ID" value="RXH99248.1"/>
    <property type="molecule type" value="Genomic_DNA"/>
</dbReference>
<feature type="transmembrane region" description="Helical" evidence="1">
    <location>
        <begin position="40"/>
        <end position="63"/>
    </location>
</feature>
<keyword evidence="3" id="KW-1185">Reference proteome</keyword>
<comment type="caution">
    <text evidence="2">The sequence shown here is derived from an EMBL/GenBank/DDBJ whole genome shotgun (WGS) entry which is preliminary data.</text>
</comment>